<evidence type="ECO:0000313" key="2">
    <source>
        <dbReference type="EMBL" id="OIT01507.1"/>
    </source>
</evidence>
<feature type="chain" id="PRO_5012204916" description="Secreted protein" evidence="1">
    <location>
        <begin position="19"/>
        <end position="79"/>
    </location>
</feature>
<proteinExistence type="predicted"/>
<keyword evidence="1" id="KW-0732">Signal</keyword>
<comment type="caution">
    <text evidence="2">The sequence shown here is derived from an EMBL/GenBank/DDBJ whole genome shotgun (WGS) entry which is preliminary data.</text>
</comment>
<dbReference type="Gramene" id="OIT01507">
    <property type="protein sequence ID" value="OIT01507"/>
    <property type="gene ID" value="A4A49_05301"/>
</dbReference>
<sequence>MFWSYFVAFSFLVRFLLSFGAEFQWSLGLMEGCGCSPFLLFVRVKVKIGVEWRQRLQDFWSAASALFFKVFRFFLQEIF</sequence>
<organism evidence="2 3">
    <name type="scientific">Nicotiana attenuata</name>
    <name type="common">Coyote tobacco</name>
    <dbReference type="NCBI Taxonomy" id="49451"/>
    <lineage>
        <taxon>Eukaryota</taxon>
        <taxon>Viridiplantae</taxon>
        <taxon>Streptophyta</taxon>
        <taxon>Embryophyta</taxon>
        <taxon>Tracheophyta</taxon>
        <taxon>Spermatophyta</taxon>
        <taxon>Magnoliopsida</taxon>
        <taxon>eudicotyledons</taxon>
        <taxon>Gunneridae</taxon>
        <taxon>Pentapetalae</taxon>
        <taxon>asterids</taxon>
        <taxon>lamiids</taxon>
        <taxon>Solanales</taxon>
        <taxon>Solanaceae</taxon>
        <taxon>Nicotianoideae</taxon>
        <taxon>Nicotianeae</taxon>
        <taxon>Nicotiana</taxon>
    </lineage>
</organism>
<accession>A0A1J6IRR0</accession>
<gene>
    <name evidence="2" type="ORF">A4A49_05301</name>
</gene>
<reference evidence="2" key="1">
    <citation type="submission" date="2016-11" db="EMBL/GenBank/DDBJ databases">
        <title>The genome of Nicotiana attenuata.</title>
        <authorList>
            <person name="Xu S."/>
            <person name="Brockmoeller T."/>
            <person name="Gaquerel E."/>
            <person name="Navarro A."/>
            <person name="Kuhl H."/>
            <person name="Gase K."/>
            <person name="Ling Z."/>
            <person name="Zhou W."/>
            <person name="Kreitzer C."/>
            <person name="Stanke M."/>
            <person name="Tang H."/>
            <person name="Lyons E."/>
            <person name="Pandey P."/>
            <person name="Pandey S.P."/>
            <person name="Timmermann B."/>
            <person name="Baldwin I.T."/>
        </authorList>
    </citation>
    <scope>NUCLEOTIDE SEQUENCE [LARGE SCALE GENOMIC DNA]</scope>
    <source>
        <strain evidence="2">UT</strain>
    </source>
</reference>
<keyword evidence="3" id="KW-1185">Reference proteome</keyword>
<evidence type="ECO:0000313" key="3">
    <source>
        <dbReference type="Proteomes" id="UP000187609"/>
    </source>
</evidence>
<feature type="signal peptide" evidence="1">
    <location>
        <begin position="1"/>
        <end position="18"/>
    </location>
</feature>
<protein>
    <recommendedName>
        <fullName evidence="4">Secreted protein</fullName>
    </recommendedName>
</protein>
<evidence type="ECO:0008006" key="4">
    <source>
        <dbReference type="Google" id="ProtNLM"/>
    </source>
</evidence>
<dbReference type="EMBL" id="MJEQ01037188">
    <property type="protein sequence ID" value="OIT01507.1"/>
    <property type="molecule type" value="Genomic_DNA"/>
</dbReference>
<dbReference type="AlphaFoldDB" id="A0A1J6IRR0"/>
<name>A0A1J6IRR0_NICAT</name>
<dbReference type="Proteomes" id="UP000187609">
    <property type="component" value="Unassembled WGS sequence"/>
</dbReference>
<evidence type="ECO:0000256" key="1">
    <source>
        <dbReference type="SAM" id="SignalP"/>
    </source>
</evidence>